<evidence type="ECO:0000256" key="1">
    <source>
        <dbReference type="SAM" id="SignalP"/>
    </source>
</evidence>
<proteinExistence type="predicted"/>
<dbReference type="GO" id="GO:0016787">
    <property type="term" value="F:hydrolase activity"/>
    <property type="evidence" value="ECO:0007669"/>
    <property type="project" value="UniProtKB-KW"/>
</dbReference>
<keyword evidence="2" id="KW-0378">Hydrolase</keyword>
<name>A0ABT6RDT6_9BACT</name>
<protein>
    <submittedName>
        <fullName evidence="2">HAD family hydrolase</fullName>
    </submittedName>
</protein>
<sequence>MRKSTTLLIIIFCSILINVSFAQDDPLRSWNNDSLKGSIIAFVKSVTTEGTSTFVPAEDRVATFDNDGTLWCEKPLIQGIFAMYRAKKMIGKNPALKQKQPFKAIASNDMTYIKSMSEQDLIKLVAVTHTGLTEEEYEKEVADFFANAKAPNGKSIEELVYKPQVELLQYLRANGFKTYICSGGTVDFMRAISTKYYGIPPEQVIGSTFVYVYKDSAGINDIYRTPKLNTFNDKQVKPVSIQYHIGKRPIFACGNEGGGGDIYMLRFSQGNKYPSYQLLINHDDKEREFYYQEKDNKSLNWAKKFGWNIVSMKGNWKTIFVAD</sequence>
<dbReference type="RefSeq" id="WP_282334842.1">
    <property type="nucleotide sequence ID" value="NZ_JASBRG010000007.1"/>
</dbReference>
<comment type="caution">
    <text evidence="2">The sequence shown here is derived from an EMBL/GenBank/DDBJ whole genome shotgun (WGS) entry which is preliminary data.</text>
</comment>
<accession>A0ABT6RDT6</accession>
<reference evidence="2 3" key="1">
    <citation type="submission" date="2023-05" db="EMBL/GenBank/DDBJ databases">
        <title>Genome sequence of Pinibacter sp. MAH-24.</title>
        <authorList>
            <person name="Huq M.A."/>
        </authorList>
    </citation>
    <scope>NUCLEOTIDE SEQUENCE [LARGE SCALE GENOMIC DNA]</scope>
    <source>
        <strain evidence="2 3">MAH-24</strain>
    </source>
</reference>
<evidence type="ECO:0000313" key="2">
    <source>
        <dbReference type="EMBL" id="MDI3320737.1"/>
    </source>
</evidence>
<dbReference type="Proteomes" id="UP001226434">
    <property type="component" value="Unassembled WGS sequence"/>
</dbReference>
<feature type="chain" id="PRO_5047216914" evidence="1">
    <location>
        <begin position="23"/>
        <end position="323"/>
    </location>
</feature>
<organism evidence="2 3">
    <name type="scientific">Pinibacter soli</name>
    <dbReference type="NCBI Taxonomy" id="3044211"/>
    <lineage>
        <taxon>Bacteria</taxon>
        <taxon>Pseudomonadati</taxon>
        <taxon>Bacteroidota</taxon>
        <taxon>Chitinophagia</taxon>
        <taxon>Chitinophagales</taxon>
        <taxon>Chitinophagaceae</taxon>
        <taxon>Pinibacter</taxon>
    </lineage>
</organism>
<dbReference type="EMBL" id="JASBRG010000007">
    <property type="protein sequence ID" value="MDI3320737.1"/>
    <property type="molecule type" value="Genomic_DNA"/>
</dbReference>
<dbReference type="InterPro" id="IPR036412">
    <property type="entry name" value="HAD-like_sf"/>
</dbReference>
<gene>
    <name evidence="2" type="ORF">QJ048_13180</name>
</gene>
<dbReference type="CDD" id="cd01427">
    <property type="entry name" value="HAD_like"/>
    <property type="match status" value="1"/>
</dbReference>
<dbReference type="SUPFAM" id="SSF56784">
    <property type="entry name" value="HAD-like"/>
    <property type="match status" value="1"/>
</dbReference>
<dbReference type="InterPro" id="IPR023214">
    <property type="entry name" value="HAD_sf"/>
</dbReference>
<dbReference type="Pfam" id="PF12710">
    <property type="entry name" value="HAD"/>
    <property type="match status" value="1"/>
</dbReference>
<keyword evidence="1" id="KW-0732">Signal</keyword>
<feature type="signal peptide" evidence="1">
    <location>
        <begin position="1"/>
        <end position="22"/>
    </location>
</feature>
<evidence type="ECO:0000313" key="3">
    <source>
        <dbReference type="Proteomes" id="UP001226434"/>
    </source>
</evidence>
<keyword evidence="3" id="KW-1185">Reference proteome</keyword>
<dbReference type="Gene3D" id="3.40.50.1000">
    <property type="entry name" value="HAD superfamily/HAD-like"/>
    <property type="match status" value="1"/>
</dbReference>